<evidence type="ECO:0000256" key="10">
    <source>
        <dbReference type="ARBA" id="ARBA00023242"/>
    </source>
</evidence>
<evidence type="ECO:0000256" key="7">
    <source>
        <dbReference type="ARBA" id="ARBA00022801"/>
    </source>
</evidence>
<evidence type="ECO:0000313" key="14">
    <source>
        <dbReference type="Proteomes" id="UP000265515"/>
    </source>
</evidence>
<evidence type="ECO:0000256" key="2">
    <source>
        <dbReference type="ARBA" id="ARBA00004496"/>
    </source>
</evidence>
<evidence type="ECO:0000259" key="12">
    <source>
        <dbReference type="SMART" id="SM00382"/>
    </source>
</evidence>
<feature type="coiled-coil region" evidence="11">
    <location>
        <begin position="272"/>
        <end position="308"/>
    </location>
</feature>
<dbReference type="SUPFAM" id="SSF52540">
    <property type="entry name" value="P-loop containing nucleoside triphosphate hydrolases"/>
    <property type="match status" value="1"/>
</dbReference>
<dbReference type="Gene3D" id="2.40.30.270">
    <property type="match status" value="1"/>
</dbReference>
<keyword evidence="7" id="KW-0378">Hydrolase</keyword>
<evidence type="ECO:0000256" key="4">
    <source>
        <dbReference type="ARBA" id="ARBA00012551"/>
    </source>
</evidence>
<keyword evidence="6" id="KW-0547">Nucleotide-binding</keyword>
<evidence type="ECO:0000256" key="3">
    <source>
        <dbReference type="ARBA" id="ARBA00007913"/>
    </source>
</evidence>
<keyword evidence="8" id="KW-0347">Helicase</keyword>
<dbReference type="OrthoDB" id="6513042at2759"/>
<evidence type="ECO:0000256" key="8">
    <source>
        <dbReference type="ARBA" id="ARBA00022806"/>
    </source>
</evidence>
<gene>
    <name evidence="13" type="ORF">CBR_g55000</name>
</gene>
<dbReference type="InterPro" id="IPR050534">
    <property type="entry name" value="Coronavir_polyprotein_1ab"/>
</dbReference>
<dbReference type="PANTHER" id="PTHR43788">
    <property type="entry name" value="DNA2/NAM7 HELICASE FAMILY MEMBER"/>
    <property type="match status" value="1"/>
</dbReference>
<dbReference type="Pfam" id="PF13086">
    <property type="entry name" value="AAA_11"/>
    <property type="match status" value="1"/>
</dbReference>
<dbReference type="SMART" id="SM00382">
    <property type="entry name" value="AAA"/>
    <property type="match status" value="1"/>
</dbReference>
<keyword evidence="14" id="KW-1185">Reference proteome</keyword>
<dbReference type="CDD" id="cd18044">
    <property type="entry name" value="DEXXQc_SMUBP2"/>
    <property type="match status" value="1"/>
</dbReference>
<dbReference type="GO" id="GO:0016787">
    <property type="term" value="F:hydrolase activity"/>
    <property type="evidence" value="ECO:0007669"/>
    <property type="project" value="UniProtKB-KW"/>
</dbReference>
<dbReference type="InterPro" id="IPR003593">
    <property type="entry name" value="AAA+_ATPase"/>
</dbReference>
<dbReference type="GO" id="GO:0003723">
    <property type="term" value="F:RNA binding"/>
    <property type="evidence" value="ECO:0007669"/>
    <property type="project" value="InterPro"/>
</dbReference>
<dbReference type="InterPro" id="IPR041679">
    <property type="entry name" value="DNA2/NAM7-like_C"/>
</dbReference>
<name>A0A388K7L3_CHABU</name>
<evidence type="ECO:0000256" key="5">
    <source>
        <dbReference type="ARBA" id="ARBA00022490"/>
    </source>
</evidence>
<feature type="domain" description="AAA+ ATPase" evidence="12">
    <location>
        <begin position="185"/>
        <end position="402"/>
    </location>
</feature>
<keyword evidence="10" id="KW-0539">Nucleus</keyword>
<dbReference type="InterPro" id="IPR027417">
    <property type="entry name" value="P-loop_NTPase"/>
</dbReference>
<comment type="similarity">
    <text evidence="3">Belongs to the DNA2/NAM7 helicase family.</text>
</comment>
<keyword evidence="5" id="KW-0963">Cytoplasm</keyword>
<evidence type="ECO:0000313" key="13">
    <source>
        <dbReference type="EMBL" id="GBG66021.1"/>
    </source>
</evidence>
<proteinExistence type="inferred from homology"/>
<dbReference type="InterPro" id="IPR048761">
    <property type="entry name" value="SMUBP-2_HCS1_1B"/>
</dbReference>
<dbReference type="InterPro" id="IPR041677">
    <property type="entry name" value="DNA2/NAM7_AAA_11"/>
</dbReference>
<dbReference type="Gramene" id="GBG66021">
    <property type="protein sequence ID" value="GBG66021"/>
    <property type="gene ID" value="CBR_g55000"/>
</dbReference>
<organism evidence="13 14">
    <name type="scientific">Chara braunii</name>
    <name type="common">Braun's stonewort</name>
    <dbReference type="NCBI Taxonomy" id="69332"/>
    <lineage>
        <taxon>Eukaryota</taxon>
        <taxon>Viridiplantae</taxon>
        <taxon>Streptophyta</taxon>
        <taxon>Charophyceae</taxon>
        <taxon>Charales</taxon>
        <taxon>Characeae</taxon>
        <taxon>Chara</taxon>
    </lineage>
</organism>
<dbReference type="EMBL" id="BFEA01000068">
    <property type="protein sequence ID" value="GBG66021.1"/>
    <property type="molecule type" value="Genomic_DNA"/>
</dbReference>
<dbReference type="GO" id="GO:0005737">
    <property type="term" value="C:cytoplasm"/>
    <property type="evidence" value="ECO:0007669"/>
    <property type="project" value="UniProtKB-SubCell"/>
</dbReference>
<sequence length="566" mass="61812">MDTKGAEMAFAAETTAQMKTETAQKRGRTLLNLKCVDATSGLLGKTLLVLEPSKGGIFPPHKFGSHDVVALKANRAEASTAALGEGVVYRVKDNAITVAMDDVPEEGLDAPLRMEKLANEVTYRRLKDTLTELHKGVRKGPATELVPVLFGDKYPTFAKKPITFTPFNQLLDQSQQAAVAKALAAKDVMLLHGPPGTGKTTAVVEVITQEVKRGSKVLACAASNIAVDNLVERLVQNRVKVVRMGHPARLLPQVLESALDAQVLKADNTSIATDVRKEIKQLSSKLLKTKDRREKGELTRDLKRLAKEEKKRQTQAVVDVIKDADVIASTLTGALTQRLKDTSFDLVVIDEAAQALECACWIALLKGRRCVLAGDHLQLPPTVQSAEAEAKGLGITLFERLDAMYAAQATSMLTMQYRMNSEIMRWSSDELYGGKIGAHPTVAKHRLCDMDGVTACNATEAVLVGLLKEMRANRKQIAAVEISTVDGFQGREKEAIVISMVRSNPEGEVGFLSDERRMNVAVTRARRHCAVVCDSDTVGKNAFLKRMVSYFEQHGEYLSAMEYLSA</sequence>
<protein>
    <recommendedName>
        <fullName evidence="4">DNA helicase</fullName>
        <ecNumber evidence="4">3.6.4.12</ecNumber>
    </recommendedName>
</protein>
<evidence type="ECO:0000256" key="11">
    <source>
        <dbReference type="SAM" id="Coils"/>
    </source>
</evidence>
<dbReference type="Gene3D" id="3.40.50.300">
    <property type="entry name" value="P-loop containing nucleotide triphosphate hydrolases"/>
    <property type="match status" value="3"/>
</dbReference>
<dbReference type="AlphaFoldDB" id="A0A388K7L3"/>
<dbReference type="InterPro" id="IPR047187">
    <property type="entry name" value="SF1_C_Upf1"/>
</dbReference>
<dbReference type="Pfam" id="PF13087">
    <property type="entry name" value="AAA_12"/>
    <property type="match status" value="2"/>
</dbReference>
<dbReference type="PANTHER" id="PTHR43788:SF8">
    <property type="entry name" value="DNA-BINDING PROTEIN SMUBP-2"/>
    <property type="match status" value="1"/>
</dbReference>
<dbReference type="EC" id="3.6.4.12" evidence="4"/>
<keyword evidence="11" id="KW-0175">Coiled coil</keyword>
<comment type="caution">
    <text evidence="13">The sequence shown here is derived from an EMBL/GenBank/DDBJ whole genome shotgun (WGS) entry which is preliminary data.</text>
</comment>
<evidence type="ECO:0000256" key="1">
    <source>
        <dbReference type="ARBA" id="ARBA00004123"/>
    </source>
</evidence>
<dbReference type="GO" id="GO:0043139">
    <property type="term" value="F:5'-3' DNA helicase activity"/>
    <property type="evidence" value="ECO:0007669"/>
    <property type="project" value="TreeGrafter"/>
</dbReference>
<accession>A0A388K7L3</accession>
<keyword evidence="9" id="KW-0067">ATP-binding</keyword>
<dbReference type="Proteomes" id="UP000265515">
    <property type="component" value="Unassembled WGS sequence"/>
</dbReference>
<reference evidence="13 14" key="1">
    <citation type="journal article" date="2018" name="Cell">
        <title>The Chara Genome: Secondary Complexity and Implications for Plant Terrestrialization.</title>
        <authorList>
            <person name="Nishiyama T."/>
            <person name="Sakayama H."/>
            <person name="Vries J.D."/>
            <person name="Buschmann H."/>
            <person name="Saint-Marcoux D."/>
            <person name="Ullrich K.K."/>
            <person name="Haas F.B."/>
            <person name="Vanderstraeten L."/>
            <person name="Becker D."/>
            <person name="Lang D."/>
            <person name="Vosolsobe S."/>
            <person name="Rombauts S."/>
            <person name="Wilhelmsson P.K.I."/>
            <person name="Janitza P."/>
            <person name="Kern R."/>
            <person name="Heyl A."/>
            <person name="Rumpler F."/>
            <person name="Villalobos L.I.A.C."/>
            <person name="Clay J.M."/>
            <person name="Skokan R."/>
            <person name="Toyoda A."/>
            <person name="Suzuki Y."/>
            <person name="Kagoshima H."/>
            <person name="Schijlen E."/>
            <person name="Tajeshwar N."/>
            <person name="Catarino B."/>
            <person name="Hetherington A.J."/>
            <person name="Saltykova A."/>
            <person name="Bonnot C."/>
            <person name="Breuninger H."/>
            <person name="Symeonidi A."/>
            <person name="Radhakrishnan G.V."/>
            <person name="Van Nieuwerburgh F."/>
            <person name="Deforce D."/>
            <person name="Chang C."/>
            <person name="Karol K.G."/>
            <person name="Hedrich R."/>
            <person name="Ulvskov P."/>
            <person name="Glockner G."/>
            <person name="Delwiche C.F."/>
            <person name="Petrasek J."/>
            <person name="Van de Peer Y."/>
            <person name="Friml J."/>
            <person name="Beilby M."/>
            <person name="Dolan L."/>
            <person name="Kohara Y."/>
            <person name="Sugano S."/>
            <person name="Fujiyama A."/>
            <person name="Delaux P.-M."/>
            <person name="Quint M."/>
            <person name="TheiBen G."/>
            <person name="Hagemann M."/>
            <person name="Harholt J."/>
            <person name="Dunand C."/>
            <person name="Zachgo S."/>
            <person name="Langdale J."/>
            <person name="Maumus F."/>
            <person name="Straeten D.V.D."/>
            <person name="Gould S.B."/>
            <person name="Rensing S.A."/>
        </authorList>
    </citation>
    <scope>NUCLEOTIDE SEQUENCE [LARGE SCALE GENOMIC DNA]</scope>
    <source>
        <strain evidence="13 14">S276</strain>
    </source>
</reference>
<dbReference type="CDD" id="cd18808">
    <property type="entry name" value="SF1_C_Upf1"/>
    <property type="match status" value="1"/>
</dbReference>
<dbReference type="GO" id="GO:0005524">
    <property type="term" value="F:ATP binding"/>
    <property type="evidence" value="ECO:0007669"/>
    <property type="project" value="UniProtKB-KW"/>
</dbReference>
<evidence type="ECO:0000256" key="9">
    <source>
        <dbReference type="ARBA" id="ARBA00022840"/>
    </source>
</evidence>
<evidence type="ECO:0000256" key="6">
    <source>
        <dbReference type="ARBA" id="ARBA00022741"/>
    </source>
</evidence>
<dbReference type="GO" id="GO:0005634">
    <property type="term" value="C:nucleus"/>
    <property type="evidence" value="ECO:0007669"/>
    <property type="project" value="UniProtKB-SubCell"/>
</dbReference>
<dbReference type="Pfam" id="PF21138">
    <property type="entry name" value="SMUBP-2_HCS1_1B"/>
    <property type="match status" value="1"/>
</dbReference>
<comment type="subcellular location">
    <subcellularLocation>
        <location evidence="2">Cytoplasm</location>
    </subcellularLocation>
    <subcellularLocation>
        <location evidence="1">Nucleus</location>
    </subcellularLocation>
</comment>